<sequence>MDAPCSKPTPSPINYHPSFTSSTADVTLSSSDGLHYRLPSYTLRTTSGLFNTLLSLPRGGDRSCAIVIPTNEPSDALTTFLFLLTGRGLPPSGVSESSSSSSFGAITRLVGLAEKWDAPGPLSYIRAGLTSAHLLRSDPLGVFQIACHFEWLPERHLAARHTLLIDLLTGELLHPESGSVDDVAERNQRTLQRLSSKDLMFLFRLRRLRRDKFREIITSTVHFAAGNSDNYFCSRCGVTRIDNRTWKAFRARLIAEIDQYPLGDTITGREVGGIGGTPGLDARYWPEALHCWEAECTGDGCGGKNYGKEATLEQIRRCIDSLPFEIDDQ</sequence>
<proteinExistence type="predicted"/>
<gene>
    <name evidence="1" type="ORF">V5O48_010516</name>
</gene>
<comment type="caution">
    <text evidence="1">The sequence shown here is derived from an EMBL/GenBank/DDBJ whole genome shotgun (WGS) entry which is preliminary data.</text>
</comment>
<protein>
    <recommendedName>
        <fullName evidence="3">BTB domain-containing protein</fullName>
    </recommendedName>
</protein>
<name>A0ABR3F863_9AGAR</name>
<dbReference type="Proteomes" id="UP001465976">
    <property type="component" value="Unassembled WGS sequence"/>
</dbReference>
<evidence type="ECO:0000313" key="2">
    <source>
        <dbReference type="Proteomes" id="UP001465976"/>
    </source>
</evidence>
<evidence type="ECO:0000313" key="1">
    <source>
        <dbReference type="EMBL" id="KAL0571447.1"/>
    </source>
</evidence>
<organism evidence="1 2">
    <name type="scientific">Marasmius crinis-equi</name>
    <dbReference type="NCBI Taxonomy" id="585013"/>
    <lineage>
        <taxon>Eukaryota</taxon>
        <taxon>Fungi</taxon>
        <taxon>Dikarya</taxon>
        <taxon>Basidiomycota</taxon>
        <taxon>Agaricomycotina</taxon>
        <taxon>Agaricomycetes</taxon>
        <taxon>Agaricomycetidae</taxon>
        <taxon>Agaricales</taxon>
        <taxon>Marasmiineae</taxon>
        <taxon>Marasmiaceae</taxon>
        <taxon>Marasmius</taxon>
    </lineage>
</organism>
<evidence type="ECO:0008006" key="3">
    <source>
        <dbReference type="Google" id="ProtNLM"/>
    </source>
</evidence>
<accession>A0ABR3F863</accession>
<reference evidence="1 2" key="1">
    <citation type="submission" date="2024-02" db="EMBL/GenBank/DDBJ databases">
        <title>A draft genome for the cacao thread blight pathogen Marasmius crinis-equi.</title>
        <authorList>
            <person name="Cohen S.P."/>
            <person name="Baruah I.K."/>
            <person name="Amoako-Attah I."/>
            <person name="Bukari Y."/>
            <person name="Meinhardt L.W."/>
            <person name="Bailey B.A."/>
        </authorList>
    </citation>
    <scope>NUCLEOTIDE SEQUENCE [LARGE SCALE GENOMIC DNA]</scope>
    <source>
        <strain evidence="1 2">GH-76</strain>
    </source>
</reference>
<dbReference type="EMBL" id="JBAHYK010000770">
    <property type="protein sequence ID" value="KAL0571447.1"/>
    <property type="molecule type" value="Genomic_DNA"/>
</dbReference>
<keyword evidence="2" id="KW-1185">Reference proteome</keyword>